<dbReference type="AlphaFoldDB" id="A0A8X6GI26"/>
<gene>
    <name evidence="1" type="primary">AVEN_257686_1</name>
    <name evidence="1" type="ORF">TNCT_346571</name>
</gene>
<organism evidence="1 2">
    <name type="scientific">Trichonephila clavata</name>
    <name type="common">Joro spider</name>
    <name type="synonym">Nephila clavata</name>
    <dbReference type="NCBI Taxonomy" id="2740835"/>
    <lineage>
        <taxon>Eukaryota</taxon>
        <taxon>Metazoa</taxon>
        <taxon>Ecdysozoa</taxon>
        <taxon>Arthropoda</taxon>
        <taxon>Chelicerata</taxon>
        <taxon>Arachnida</taxon>
        <taxon>Araneae</taxon>
        <taxon>Araneomorphae</taxon>
        <taxon>Entelegynae</taxon>
        <taxon>Araneoidea</taxon>
        <taxon>Nephilidae</taxon>
        <taxon>Trichonephila</taxon>
    </lineage>
</organism>
<dbReference type="EMBL" id="BMAO01002735">
    <property type="protein sequence ID" value="GFQ82903.1"/>
    <property type="molecule type" value="Genomic_DNA"/>
</dbReference>
<comment type="caution">
    <text evidence="1">The sequence shown here is derived from an EMBL/GenBank/DDBJ whole genome shotgun (WGS) entry which is preliminary data.</text>
</comment>
<keyword evidence="2" id="KW-1185">Reference proteome</keyword>
<evidence type="ECO:0000313" key="2">
    <source>
        <dbReference type="Proteomes" id="UP000887116"/>
    </source>
</evidence>
<accession>A0A8X6GI26</accession>
<proteinExistence type="predicted"/>
<dbReference type="Proteomes" id="UP000887116">
    <property type="component" value="Unassembled WGS sequence"/>
</dbReference>
<reference evidence="1" key="1">
    <citation type="submission" date="2020-07" db="EMBL/GenBank/DDBJ databases">
        <title>Multicomponent nature underlies the extraordinary mechanical properties of spider dragline silk.</title>
        <authorList>
            <person name="Kono N."/>
            <person name="Nakamura H."/>
            <person name="Mori M."/>
            <person name="Yoshida Y."/>
            <person name="Ohtoshi R."/>
            <person name="Malay A.D."/>
            <person name="Moran D.A.P."/>
            <person name="Tomita M."/>
            <person name="Numata K."/>
            <person name="Arakawa K."/>
        </authorList>
    </citation>
    <scope>NUCLEOTIDE SEQUENCE</scope>
</reference>
<sequence length="157" mass="18488">MERRGRVFIPEQIKTTQTRVEKLKDTEEMALLVFLLLKTKLKLSDLLSWFNKDPVKRQNYLKEHVYWLADYGFLPVLFPKTHQAYLNQWKRLCSHLFGIHQATFEMLKKSLGPYKKNFFLCFVLTTTYCNTQICHEIFTPNISSKSSCSSSSIILNV</sequence>
<evidence type="ECO:0000313" key="1">
    <source>
        <dbReference type="EMBL" id="GFQ82903.1"/>
    </source>
</evidence>
<name>A0A8X6GI26_TRICU</name>
<protein>
    <submittedName>
        <fullName evidence="1">Uncharacterized protein</fullName>
    </submittedName>
</protein>